<sequence>MKIGLFGFGKAGKAVASVILQNKDHSLQWVYRKSSRSSARDAADFLGVESDDPGHFYSEKKRV</sequence>
<reference evidence="1" key="1">
    <citation type="submission" date="2023-07" db="EMBL/GenBank/DDBJ databases">
        <title>Sorghum-associated microbial communities from plants grown in Nebraska, USA.</title>
        <authorList>
            <person name="Schachtman D."/>
        </authorList>
    </citation>
    <scope>NUCLEOTIDE SEQUENCE</scope>
    <source>
        <strain evidence="1">DS1280</strain>
    </source>
</reference>
<evidence type="ECO:0000313" key="2">
    <source>
        <dbReference type="Proteomes" id="UP001184376"/>
    </source>
</evidence>
<name>A0ACC6IYX5_9FLAO</name>
<dbReference type="EMBL" id="JAVDRG010000006">
    <property type="protein sequence ID" value="MDR6442853.1"/>
    <property type="molecule type" value="Genomic_DNA"/>
</dbReference>
<keyword evidence="2" id="KW-1185">Reference proteome</keyword>
<organism evidence="1 2">
    <name type="scientific">Chryseobacterium bernardetii</name>
    <dbReference type="NCBI Taxonomy" id="1241978"/>
    <lineage>
        <taxon>Bacteria</taxon>
        <taxon>Pseudomonadati</taxon>
        <taxon>Bacteroidota</taxon>
        <taxon>Flavobacteriia</taxon>
        <taxon>Flavobacteriales</taxon>
        <taxon>Weeksellaceae</taxon>
        <taxon>Chryseobacterium group</taxon>
        <taxon>Chryseobacterium</taxon>
    </lineage>
</organism>
<comment type="caution">
    <text evidence="1">The sequence shown here is derived from an EMBL/GenBank/DDBJ whole genome shotgun (WGS) entry which is preliminary data.</text>
</comment>
<gene>
    <name evidence="1" type="ORF">J2795_003580</name>
</gene>
<accession>A0ACC6IYX5</accession>
<dbReference type="Proteomes" id="UP001184376">
    <property type="component" value="Unassembled WGS sequence"/>
</dbReference>
<protein>
    <submittedName>
        <fullName evidence="1">Dihydrodipicolinate reductase</fullName>
    </submittedName>
</protein>
<proteinExistence type="predicted"/>
<evidence type="ECO:0000313" key="1">
    <source>
        <dbReference type="EMBL" id="MDR6442853.1"/>
    </source>
</evidence>